<keyword evidence="2" id="KW-1133">Transmembrane helix</keyword>
<dbReference type="Proteomes" id="UP000186795">
    <property type="component" value="Unassembled WGS sequence"/>
</dbReference>
<feature type="transmembrane region" description="Helical" evidence="2">
    <location>
        <begin position="72"/>
        <end position="91"/>
    </location>
</feature>
<dbReference type="OrthoDB" id="2987762at2"/>
<protein>
    <submittedName>
        <fullName evidence="3">Uncharacterized protein</fullName>
    </submittedName>
</protein>
<proteinExistence type="predicted"/>
<dbReference type="EMBL" id="FTOD01000003">
    <property type="protein sequence ID" value="SIS61061.1"/>
    <property type="molecule type" value="Genomic_DNA"/>
</dbReference>
<evidence type="ECO:0000313" key="4">
    <source>
        <dbReference type="Proteomes" id="UP000186795"/>
    </source>
</evidence>
<accession>A0A1N7KHH5</accession>
<keyword evidence="1" id="KW-0175">Coiled coil</keyword>
<evidence type="ECO:0000256" key="2">
    <source>
        <dbReference type="SAM" id="Phobius"/>
    </source>
</evidence>
<keyword evidence="2" id="KW-0472">Membrane</keyword>
<dbReference type="AlphaFoldDB" id="A0A1N7KHH5"/>
<evidence type="ECO:0000313" key="3">
    <source>
        <dbReference type="EMBL" id="SIS61061.1"/>
    </source>
</evidence>
<gene>
    <name evidence="3" type="ORF">SAMN05421790_10377</name>
</gene>
<feature type="transmembrane region" description="Helical" evidence="2">
    <location>
        <begin position="48"/>
        <end position="66"/>
    </location>
</feature>
<reference evidence="4" key="1">
    <citation type="submission" date="2017-01" db="EMBL/GenBank/DDBJ databases">
        <authorList>
            <person name="Varghese N."/>
            <person name="Submissions S."/>
        </authorList>
    </citation>
    <scope>NUCLEOTIDE SEQUENCE [LARGE SCALE GENOMIC DNA]</scope>
    <source>
        <strain evidence="4">DSM 45196</strain>
    </source>
</reference>
<name>A0A1N7KHH5_9BACL</name>
<dbReference type="RefSeq" id="WP_009709759.1">
    <property type="nucleotide sequence ID" value="NZ_CP048103.1"/>
</dbReference>
<feature type="coiled-coil region" evidence="1">
    <location>
        <begin position="142"/>
        <end position="183"/>
    </location>
</feature>
<keyword evidence="4" id="KW-1185">Reference proteome</keyword>
<keyword evidence="2" id="KW-0812">Transmembrane</keyword>
<organism evidence="3 4">
    <name type="scientific">Kroppenstedtia eburnea</name>
    <dbReference type="NCBI Taxonomy" id="714067"/>
    <lineage>
        <taxon>Bacteria</taxon>
        <taxon>Bacillati</taxon>
        <taxon>Bacillota</taxon>
        <taxon>Bacilli</taxon>
        <taxon>Bacillales</taxon>
        <taxon>Thermoactinomycetaceae</taxon>
        <taxon>Kroppenstedtia</taxon>
    </lineage>
</organism>
<feature type="transmembrane region" description="Helical" evidence="2">
    <location>
        <begin position="26"/>
        <end position="43"/>
    </location>
</feature>
<evidence type="ECO:0000256" key="1">
    <source>
        <dbReference type="SAM" id="Coils"/>
    </source>
</evidence>
<sequence length="339" mass="38777">MQPIREEAIGRSGGGNGEPPRFSGDFVWKFVGAFFTSAVLWTGRVGDWLKYGATLVTILFFTPVLSGDYRRVWMTAPGVALVYLALLAVILGQSAARKVSEPDSFFYSSFGEYIFRRKQFMERKKWEYERKSHRLIQQEKDRRENNSQLKKAVRQNKELEEKVEQAERDLEHAIHLASQLRGEVRLYEVFLQHSNPVDINLLMERLLKELVSSCTAVACYRREGTGLALAGAAGARFVPFFSVDEDSDCPEVESWTSGADMVSQNVSYPYEYMVSTVFPEELFVLIFRLNTTDLDQAVATLYDMMMESKHLLLVTSRILNTPRPQFSGIDGGVERRWDF</sequence>